<name>A0A1R2CZR6_9CILI</name>
<dbReference type="InterPro" id="IPR045270">
    <property type="entry name" value="STKc_AGC"/>
</dbReference>
<dbReference type="CDD" id="cd05123">
    <property type="entry name" value="STKc_AGC"/>
    <property type="match status" value="1"/>
</dbReference>
<evidence type="ECO:0000256" key="4">
    <source>
        <dbReference type="ARBA" id="ARBA00022777"/>
    </source>
</evidence>
<evidence type="ECO:0000256" key="5">
    <source>
        <dbReference type="ARBA" id="ARBA00022840"/>
    </source>
</evidence>
<dbReference type="SMART" id="SM00220">
    <property type="entry name" value="S_TKc"/>
    <property type="match status" value="1"/>
</dbReference>
<dbReference type="Proteomes" id="UP000187209">
    <property type="component" value="Unassembled WGS sequence"/>
</dbReference>
<dbReference type="PROSITE" id="PS50011">
    <property type="entry name" value="PROTEIN_KINASE_DOM"/>
    <property type="match status" value="1"/>
</dbReference>
<dbReference type="PANTHER" id="PTHR24353">
    <property type="entry name" value="CYCLIC NUCLEOTIDE-DEPENDENT PROTEIN KINASE"/>
    <property type="match status" value="1"/>
</dbReference>
<evidence type="ECO:0000256" key="6">
    <source>
        <dbReference type="PROSITE-ProRule" id="PRU00023"/>
    </source>
</evidence>
<reference evidence="8 9" key="1">
    <citation type="submission" date="2016-11" db="EMBL/GenBank/DDBJ databases">
        <title>The macronuclear genome of Stentor coeruleus: a giant cell with tiny introns.</title>
        <authorList>
            <person name="Slabodnick M."/>
            <person name="Ruby J.G."/>
            <person name="Reiff S.B."/>
            <person name="Swart E.C."/>
            <person name="Gosai S."/>
            <person name="Prabakaran S."/>
            <person name="Witkowska E."/>
            <person name="Larue G.E."/>
            <person name="Fisher S."/>
            <person name="Freeman R.M."/>
            <person name="Gunawardena J."/>
            <person name="Chu W."/>
            <person name="Stover N.A."/>
            <person name="Gregory B.D."/>
            <person name="Nowacki M."/>
            <person name="Derisi J."/>
            <person name="Roy S.W."/>
            <person name="Marshall W.F."/>
            <person name="Sood P."/>
        </authorList>
    </citation>
    <scope>NUCLEOTIDE SEQUENCE [LARGE SCALE GENOMIC DNA]</scope>
    <source>
        <strain evidence="8">WM001</strain>
    </source>
</reference>
<dbReference type="FunFam" id="1.10.510.10:FF:000210">
    <property type="entry name" value="Non-specific serine/threonine protein kinase"/>
    <property type="match status" value="1"/>
</dbReference>
<dbReference type="PROSITE" id="PS00108">
    <property type="entry name" value="PROTEIN_KINASE_ST"/>
    <property type="match status" value="1"/>
</dbReference>
<dbReference type="SUPFAM" id="SSF56112">
    <property type="entry name" value="Protein kinase-like (PK-like)"/>
    <property type="match status" value="1"/>
</dbReference>
<dbReference type="InterPro" id="IPR011009">
    <property type="entry name" value="Kinase-like_dom_sf"/>
</dbReference>
<dbReference type="Pfam" id="PF12796">
    <property type="entry name" value="Ank_2"/>
    <property type="match status" value="1"/>
</dbReference>
<dbReference type="SMART" id="SM00248">
    <property type="entry name" value="ANK"/>
    <property type="match status" value="3"/>
</dbReference>
<dbReference type="Pfam" id="PF00069">
    <property type="entry name" value="Pkinase"/>
    <property type="match status" value="1"/>
</dbReference>
<keyword evidence="1" id="KW-0723">Serine/threonine-protein kinase</keyword>
<dbReference type="InterPro" id="IPR036770">
    <property type="entry name" value="Ankyrin_rpt-contain_sf"/>
</dbReference>
<keyword evidence="3" id="KW-0547">Nucleotide-binding</keyword>
<dbReference type="AlphaFoldDB" id="A0A1R2CZR6"/>
<dbReference type="Gene3D" id="1.10.510.10">
    <property type="entry name" value="Transferase(Phosphotransferase) domain 1"/>
    <property type="match status" value="1"/>
</dbReference>
<accession>A0A1R2CZR6</accession>
<sequence length="736" mass="84228">MIKFTIRKGPVSLELEVDPNDKVLEIQKSICQSIPISVDSQVLSAIINGSIEKLDPERIISTYSFETGIIYLEEQSPRIESKLSLSSTIQKSHVNSTFDNWVQRAQKYCKDSSIDKFLRLKNEFSMSSISQNKDKNFTELINQGDNDKRWNCVHYACASGHSGILQELIISGGQINVETNDGWTPLILASYHGYLLCAEILLNQPTIQVNKNTEKKGTALHMACLNGHRKIVKLLMDSRASPYIEDKEGNIALQLATKPSILEIIPRYIGLEFLNKYSNSEKEKIMNHSGELYWSSSWQIRDKLVFLVLDTNTGNLLHYNKKVSFMQGHNADMRIPIFEIQDVVNVEETSVENKYFVHIRTRDETLKYYSKNIDISCDWVYRLLNAIKYFQTNTSLTSSFGYKISRIMSCFEIEDVVCDEDDEEDQNEPISFSSFEIIEEAGQGSFGKVFKVLKKNSGKRYALKAINKTELKRSNQYKYVIAECKILKSIIHNFIIPLYWAFQTPNNVYMVFEYCPYGDLAKLLAEKGPLPERQAKIYIAEILLAIEYLHSYDIIYRDLKPQNILIDETCHVKLGDFGLAKENTNKANMANTFCGSPGYLAPETINNRGVWKPADIYSLGICLYELIVGKLPFDDSNVLKLYKKITTGKINFPSGMSLNAKNLITALTQKNPEKRLLINEIKAHAFFEDINWELLAKKDINPPAWFQERTPEFGMISFEDVDYSKNEDMIVSSVLH</sequence>
<dbReference type="Gene3D" id="3.30.200.20">
    <property type="entry name" value="Phosphorylase Kinase, domain 1"/>
    <property type="match status" value="1"/>
</dbReference>
<keyword evidence="5" id="KW-0067">ATP-binding</keyword>
<feature type="repeat" description="ANK" evidence="6">
    <location>
        <begin position="215"/>
        <end position="247"/>
    </location>
</feature>
<keyword evidence="2" id="KW-0808">Transferase</keyword>
<keyword evidence="9" id="KW-1185">Reference proteome</keyword>
<evidence type="ECO:0000256" key="1">
    <source>
        <dbReference type="ARBA" id="ARBA00022527"/>
    </source>
</evidence>
<evidence type="ECO:0000313" key="8">
    <source>
        <dbReference type="EMBL" id="OMJ94473.1"/>
    </source>
</evidence>
<gene>
    <name evidence="8" type="ORF">SteCoe_2378</name>
</gene>
<dbReference type="GO" id="GO:0004691">
    <property type="term" value="F:cAMP-dependent protein kinase activity"/>
    <property type="evidence" value="ECO:0007669"/>
    <property type="project" value="TreeGrafter"/>
</dbReference>
<dbReference type="EMBL" id="MPUH01000026">
    <property type="protein sequence ID" value="OMJ94473.1"/>
    <property type="molecule type" value="Genomic_DNA"/>
</dbReference>
<evidence type="ECO:0000313" key="9">
    <source>
        <dbReference type="Proteomes" id="UP000187209"/>
    </source>
</evidence>
<feature type="domain" description="Protein kinase" evidence="7">
    <location>
        <begin position="435"/>
        <end position="687"/>
    </location>
</feature>
<evidence type="ECO:0000259" key="7">
    <source>
        <dbReference type="PROSITE" id="PS50011"/>
    </source>
</evidence>
<dbReference type="FunFam" id="3.30.200.20:FF:000042">
    <property type="entry name" value="Aurora kinase A"/>
    <property type="match status" value="1"/>
</dbReference>
<keyword evidence="4" id="KW-0418">Kinase</keyword>
<dbReference type="InterPro" id="IPR000719">
    <property type="entry name" value="Prot_kinase_dom"/>
</dbReference>
<dbReference type="SUPFAM" id="SSF48403">
    <property type="entry name" value="Ankyrin repeat"/>
    <property type="match status" value="1"/>
</dbReference>
<comment type="caution">
    <text evidence="8">The sequence shown here is derived from an EMBL/GenBank/DDBJ whole genome shotgun (WGS) entry which is preliminary data.</text>
</comment>
<dbReference type="Pfam" id="PF00023">
    <property type="entry name" value="Ank"/>
    <property type="match status" value="1"/>
</dbReference>
<protein>
    <recommendedName>
        <fullName evidence="7">Protein kinase domain-containing protein</fullName>
    </recommendedName>
</protein>
<keyword evidence="6" id="KW-0040">ANK repeat</keyword>
<proteinExistence type="predicted"/>
<dbReference type="PANTHER" id="PTHR24353:SF37">
    <property type="entry name" value="CAMP-DEPENDENT PROTEIN KINASE CATALYTIC SUBUNIT PRKX"/>
    <property type="match status" value="1"/>
</dbReference>
<organism evidence="8 9">
    <name type="scientific">Stentor coeruleus</name>
    <dbReference type="NCBI Taxonomy" id="5963"/>
    <lineage>
        <taxon>Eukaryota</taxon>
        <taxon>Sar</taxon>
        <taxon>Alveolata</taxon>
        <taxon>Ciliophora</taxon>
        <taxon>Postciliodesmatophora</taxon>
        <taxon>Heterotrichea</taxon>
        <taxon>Heterotrichida</taxon>
        <taxon>Stentoridae</taxon>
        <taxon>Stentor</taxon>
    </lineage>
</organism>
<dbReference type="PROSITE" id="PS50297">
    <property type="entry name" value="ANK_REP_REGION"/>
    <property type="match status" value="1"/>
</dbReference>
<evidence type="ECO:0000256" key="2">
    <source>
        <dbReference type="ARBA" id="ARBA00022679"/>
    </source>
</evidence>
<evidence type="ECO:0000256" key="3">
    <source>
        <dbReference type="ARBA" id="ARBA00022741"/>
    </source>
</evidence>
<dbReference type="Gene3D" id="1.25.40.20">
    <property type="entry name" value="Ankyrin repeat-containing domain"/>
    <property type="match status" value="1"/>
</dbReference>
<dbReference type="OrthoDB" id="319747at2759"/>
<dbReference type="GO" id="GO:0005524">
    <property type="term" value="F:ATP binding"/>
    <property type="evidence" value="ECO:0007669"/>
    <property type="project" value="UniProtKB-KW"/>
</dbReference>
<dbReference type="InterPro" id="IPR002110">
    <property type="entry name" value="Ankyrin_rpt"/>
</dbReference>
<dbReference type="GO" id="GO:0005952">
    <property type="term" value="C:cAMP-dependent protein kinase complex"/>
    <property type="evidence" value="ECO:0007669"/>
    <property type="project" value="TreeGrafter"/>
</dbReference>
<dbReference type="PROSITE" id="PS50088">
    <property type="entry name" value="ANK_REPEAT"/>
    <property type="match status" value="1"/>
</dbReference>
<dbReference type="InterPro" id="IPR008271">
    <property type="entry name" value="Ser/Thr_kinase_AS"/>
</dbReference>